<dbReference type="AlphaFoldDB" id="A0AAD7F7L3"/>
<proteinExistence type="predicted"/>
<protein>
    <submittedName>
        <fullName evidence="1">Uncharacterized protein</fullName>
    </submittedName>
</protein>
<reference evidence="1" key="1">
    <citation type="submission" date="2023-03" db="EMBL/GenBank/DDBJ databases">
        <title>Massive genome expansion in bonnet fungi (Mycena s.s.) driven by repeated elements and novel gene families across ecological guilds.</title>
        <authorList>
            <consortium name="Lawrence Berkeley National Laboratory"/>
            <person name="Harder C.B."/>
            <person name="Miyauchi S."/>
            <person name="Viragh M."/>
            <person name="Kuo A."/>
            <person name="Thoen E."/>
            <person name="Andreopoulos B."/>
            <person name="Lu D."/>
            <person name="Skrede I."/>
            <person name="Drula E."/>
            <person name="Henrissat B."/>
            <person name="Morin E."/>
            <person name="Kohler A."/>
            <person name="Barry K."/>
            <person name="LaButti K."/>
            <person name="Morin E."/>
            <person name="Salamov A."/>
            <person name="Lipzen A."/>
            <person name="Mereny Z."/>
            <person name="Hegedus B."/>
            <person name="Baldrian P."/>
            <person name="Stursova M."/>
            <person name="Weitz H."/>
            <person name="Taylor A."/>
            <person name="Grigoriev I.V."/>
            <person name="Nagy L.G."/>
            <person name="Martin F."/>
            <person name="Kauserud H."/>
        </authorList>
    </citation>
    <scope>NUCLEOTIDE SEQUENCE</scope>
    <source>
        <strain evidence="1">9284</strain>
    </source>
</reference>
<dbReference type="EMBL" id="JARKIF010000051">
    <property type="protein sequence ID" value="KAJ7607213.1"/>
    <property type="molecule type" value="Genomic_DNA"/>
</dbReference>
<evidence type="ECO:0000313" key="1">
    <source>
        <dbReference type="EMBL" id="KAJ7607213.1"/>
    </source>
</evidence>
<accession>A0AAD7F7L3</accession>
<organism evidence="1 2">
    <name type="scientific">Roridomyces roridus</name>
    <dbReference type="NCBI Taxonomy" id="1738132"/>
    <lineage>
        <taxon>Eukaryota</taxon>
        <taxon>Fungi</taxon>
        <taxon>Dikarya</taxon>
        <taxon>Basidiomycota</taxon>
        <taxon>Agaricomycotina</taxon>
        <taxon>Agaricomycetes</taxon>
        <taxon>Agaricomycetidae</taxon>
        <taxon>Agaricales</taxon>
        <taxon>Marasmiineae</taxon>
        <taxon>Mycenaceae</taxon>
        <taxon>Roridomyces</taxon>
    </lineage>
</organism>
<evidence type="ECO:0000313" key="2">
    <source>
        <dbReference type="Proteomes" id="UP001221142"/>
    </source>
</evidence>
<keyword evidence="2" id="KW-1185">Reference proteome</keyword>
<sequence>MATKSLTHAETPASDAAVALRELDASSSSQLTQLTELEGVLQELEKRIDPVSNLPLEVTTAILILCLPKSSFPAPVASSAPMLLRNVCTSSLIILDVPDLI</sequence>
<gene>
    <name evidence="1" type="ORF">FB45DRAFT_1040479</name>
</gene>
<dbReference type="Proteomes" id="UP001221142">
    <property type="component" value="Unassembled WGS sequence"/>
</dbReference>
<comment type="caution">
    <text evidence="1">The sequence shown here is derived from an EMBL/GenBank/DDBJ whole genome shotgun (WGS) entry which is preliminary data.</text>
</comment>
<name>A0AAD7F7L3_9AGAR</name>